<accession>A0ABV8G0Z8</accession>
<evidence type="ECO:0000313" key="2">
    <source>
        <dbReference type="EMBL" id="MFC4005939.1"/>
    </source>
</evidence>
<organism evidence="2 3">
    <name type="scientific">Nonomuraea purpurea</name>
    <dbReference type="NCBI Taxonomy" id="1849276"/>
    <lineage>
        <taxon>Bacteria</taxon>
        <taxon>Bacillati</taxon>
        <taxon>Actinomycetota</taxon>
        <taxon>Actinomycetes</taxon>
        <taxon>Streptosporangiales</taxon>
        <taxon>Streptosporangiaceae</taxon>
        <taxon>Nonomuraea</taxon>
    </lineage>
</organism>
<dbReference type="RefSeq" id="WP_379526105.1">
    <property type="nucleotide sequence ID" value="NZ_JBHSBI010000001.1"/>
</dbReference>
<feature type="region of interest" description="Disordered" evidence="1">
    <location>
        <begin position="73"/>
        <end position="95"/>
    </location>
</feature>
<gene>
    <name evidence="2" type="ORF">ACFOY2_01805</name>
</gene>
<evidence type="ECO:0000256" key="1">
    <source>
        <dbReference type="SAM" id="MobiDB-lite"/>
    </source>
</evidence>
<reference evidence="3" key="1">
    <citation type="journal article" date="2019" name="Int. J. Syst. Evol. Microbiol.">
        <title>The Global Catalogue of Microorganisms (GCM) 10K type strain sequencing project: providing services to taxonomists for standard genome sequencing and annotation.</title>
        <authorList>
            <consortium name="The Broad Institute Genomics Platform"/>
            <consortium name="The Broad Institute Genome Sequencing Center for Infectious Disease"/>
            <person name="Wu L."/>
            <person name="Ma J."/>
        </authorList>
    </citation>
    <scope>NUCLEOTIDE SEQUENCE [LARGE SCALE GENOMIC DNA]</scope>
    <source>
        <strain evidence="3">TBRC 1276</strain>
    </source>
</reference>
<dbReference type="InterPro" id="IPR001387">
    <property type="entry name" value="Cro/C1-type_HTH"/>
</dbReference>
<feature type="compositionally biased region" description="Low complexity" evidence="1">
    <location>
        <begin position="83"/>
        <end position="93"/>
    </location>
</feature>
<dbReference type="Proteomes" id="UP001595851">
    <property type="component" value="Unassembled WGS sequence"/>
</dbReference>
<evidence type="ECO:0000313" key="3">
    <source>
        <dbReference type="Proteomes" id="UP001595851"/>
    </source>
</evidence>
<dbReference type="CDD" id="cd00093">
    <property type="entry name" value="HTH_XRE"/>
    <property type="match status" value="1"/>
</dbReference>
<evidence type="ECO:0008006" key="4">
    <source>
        <dbReference type="Google" id="ProtNLM"/>
    </source>
</evidence>
<sequence length="259" mass="28543">MDVNQPEPLGTWLLRRARNHGMTGEQLADLLGLPVHRIRQFITAADLDDLPVRAIRAMASHLGLPWPDWLQSVDTRPDDRADPASPAPAVDSPSDTDRVHAVLALALGQPMRLDQIAHILSWPIERAQAATDPLAQRLPGHQSLRLITGDDRTLRLIVPPDVLGPDARTRLQQLAYQQQGPMTGMALIAYRAGYRDRRRIREVLILNPELLDAAVAAGYITCRIDANGQPTAIALTPEVAFSLNIPIDLHDTLLLDPET</sequence>
<protein>
    <recommendedName>
        <fullName evidence="4">XRE family transcriptional regulator</fullName>
    </recommendedName>
</protein>
<comment type="caution">
    <text evidence="2">The sequence shown here is derived from an EMBL/GenBank/DDBJ whole genome shotgun (WGS) entry which is preliminary data.</text>
</comment>
<proteinExistence type="predicted"/>
<dbReference type="EMBL" id="JBHSBI010000001">
    <property type="protein sequence ID" value="MFC4005939.1"/>
    <property type="molecule type" value="Genomic_DNA"/>
</dbReference>
<name>A0ABV8G0Z8_9ACTN</name>
<keyword evidence="3" id="KW-1185">Reference proteome</keyword>